<comment type="subcellular location">
    <subcellularLocation>
        <location evidence="1">Nucleus</location>
    </subcellularLocation>
</comment>
<keyword evidence="2" id="KW-0805">Transcription regulation</keyword>
<dbReference type="GO" id="GO:0000785">
    <property type="term" value="C:chromatin"/>
    <property type="evidence" value="ECO:0007669"/>
    <property type="project" value="TreeGrafter"/>
</dbReference>
<dbReference type="SUPFAM" id="SSF47459">
    <property type="entry name" value="HLH, helix-loop-helix DNA-binding domain"/>
    <property type="match status" value="1"/>
</dbReference>
<evidence type="ECO:0000259" key="7">
    <source>
        <dbReference type="PROSITE" id="PS50888"/>
    </source>
</evidence>
<dbReference type="GO" id="GO:0005667">
    <property type="term" value="C:transcription regulator complex"/>
    <property type="evidence" value="ECO:0007669"/>
    <property type="project" value="TreeGrafter"/>
</dbReference>
<feature type="region of interest" description="Disordered" evidence="6">
    <location>
        <begin position="467"/>
        <end position="533"/>
    </location>
</feature>
<dbReference type="InterPro" id="IPR011598">
    <property type="entry name" value="bHLH_dom"/>
</dbReference>
<feature type="compositionally biased region" description="Low complexity" evidence="6">
    <location>
        <begin position="91"/>
        <end position="107"/>
    </location>
</feature>
<feature type="compositionally biased region" description="Basic and acidic residues" evidence="6">
    <location>
        <begin position="389"/>
        <end position="404"/>
    </location>
</feature>
<dbReference type="PANTHER" id="PTHR11793:SF13">
    <property type="entry name" value="PROTEIN DAUGHTERLESS"/>
    <property type="match status" value="1"/>
</dbReference>
<feature type="compositionally biased region" description="Polar residues" evidence="6">
    <location>
        <begin position="243"/>
        <end position="275"/>
    </location>
</feature>
<dbReference type="SMART" id="SM00353">
    <property type="entry name" value="HLH"/>
    <property type="match status" value="1"/>
</dbReference>
<reference evidence="8" key="1">
    <citation type="submission" date="2020-04" db="EMBL/GenBank/DDBJ databases">
        <authorList>
            <person name="Neveu A P."/>
        </authorList>
    </citation>
    <scope>NUCLEOTIDE SEQUENCE</scope>
    <source>
        <tissue evidence="8">Whole embryo</tissue>
    </source>
</reference>
<dbReference type="FunFam" id="4.10.280.10:FF:000001">
    <property type="entry name" value="Putative transcription factor 12"/>
    <property type="match status" value="1"/>
</dbReference>
<dbReference type="AlphaFoldDB" id="A0A6F9DFB6"/>
<feature type="compositionally biased region" description="Low complexity" evidence="6">
    <location>
        <begin position="37"/>
        <end position="57"/>
    </location>
</feature>
<feature type="compositionally biased region" description="Low complexity" evidence="6">
    <location>
        <begin position="335"/>
        <end position="344"/>
    </location>
</feature>
<keyword evidence="5" id="KW-0539">Nucleus</keyword>
<feature type="compositionally biased region" description="Polar residues" evidence="6">
    <location>
        <begin position="132"/>
        <end position="147"/>
    </location>
</feature>
<feature type="compositionally biased region" description="Polar residues" evidence="6">
    <location>
        <begin position="497"/>
        <end position="521"/>
    </location>
</feature>
<dbReference type="GO" id="GO:0005634">
    <property type="term" value="C:nucleus"/>
    <property type="evidence" value="ECO:0007669"/>
    <property type="project" value="UniProtKB-SubCell"/>
</dbReference>
<organism evidence="8">
    <name type="scientific">Phallusia mammillata</name>
    <dbReference type="NCBI Taxonomy" id="59560"/>
    <lineage>
        <taxon>Eukaryota</taxon>
        <taxon>Metazoa</taxon>
        <taxon>Chordata</taxon>
        <taxon>Tunicata</taxon>
        <taxon>Ascidiacea</taxon>
        <taxon>Phlebobranchia</taxon>
        <taxon>Ascidiidae</taxon>
        <taxon>Phallusia</taxon>
    </lineage>
</organism>
<dbReference type="PROSITE" id="PS50888">
    <property type="entry name" value="BHLH"/>
    <property type="match status" value="1"/>
</dbReference>
<evidence type="ECO:0000256" key="5">
    <source>
        <dbReference type="ARBA" id="ARBA00023242"/>
    </source>
</evidence>
<dbReference type="PANTHER" id="PTHR11793">
    <property type="entry name" value="BASIC HELIX-LOOP-HELIX TRANSCRIPTION FACTOR"/>
    <property type="match status" value="1"/>
</dbReference>
<sequence length="596" mass="65149">MFSPKSAPENNPLASGFKPFVEPGWNPSPSSSRNFTSPNSYPNPVSNVSVRSPNVVVGQPGGPCGKQAGNSGIYPYSSETPANAMLNVQRPSSSSPNSSNNNNNPYSNKRRQHDMTTSAKRYAPAPREESYSGYNFPTTPGGSSQEWLYQLSDGRQSSYGSSSTEPMGYQQSVHQPGAHHSSYSYANPATPYSHPNHDSPHDQYASSYSASHGRGSSQGPQSAVATWDGTLPPSLDDVMNVIEPQNYTNQQDWNSTDGDQLFSNTATQPVVSPTNSSLGSGSSGQMSMCNLQTSNISSTSNDQHSLTAKSKTINGEEQISNSTVKKEKESEGKSKVGASSAGTSRLTKKVRGDAPIKQQSVNPDDSDEKVGGRKRSLSGTAKEDDDLPAEEREKREKERRMANNARERLRVRDINEAFKELGHMVQIHMNHDKPQTKLTILHHAVQVILALEHEVRERNLNPKAACIKRREEEKSASNMQMPNTPEGSHMQNKRPRSVSNMGPSNSGASYSNPHPSYHQQQPPTPLPIDHPTTPYPQAVKSYSTHQDVMSQEAGMSGYHNQRQNYMNQEMLSSMQGHVMENTAYSTGASLGNNMHP</sequence>
<feature type="compositionally biased region" description="Polar residues" evidence="6">
    <location>
        <begin position="285"/>
        <end position="321"/>
    </location>
</feature>
<accession>A0A6F9DFB6</accession>
<dbReference type="EMBL" id="LR785824">
    <property type="protein sequence ID" value="CAB3254093.1"/>
    <property type="molecule type" value="mRNA"/>
</dbReference>
<feature type="compositionally biased region" description="Polar residues" evidence="6">
    <location>
        <begin position="27"/>
        <end position="36"/>
    </location>
</feature>
<evidence type="ECO:0000256" key="2">
    <source>
        <dbReference type="ARBA" id="ARBA00023015"/>
    </source>
</evidence>
<feature type="compositionally biased region" description="Polar residues" evidence="6">
    <location>
        <begin position="476"/>
        <end position="490"/>
    </location>
</feature>
<feature type="compositionally biased region" description="Low complexity" evidence="6">
    <location>
        <begin position="204"/>
        <end position="217"/>
    </location>
</feature>
<proteinExistence type="evidence at transcript level"/>
<feature type="compositionally biased region" description="Basic and acidic residues" evidence="6">
    <location>
        <begin position="324"/>
        <end position="334"/>
    </location>
</feature>
<feature type="domain" description="BHLH" evidence="7">
    <location>
        <begin position="398"/>
        <end position="451"/>
    </location>
</feature>
<evidence type="ECO:0000256" key="4">
    <source>
        <dbReference type="ARBA" id="ARBA00023163"/>
    </source>
</evidence>
<evidence type="ECO:0000256" key="6">
    <source>
        <dbReference type="SAM" id="MobiDB-lite"/>
    </source>
</evidence>
<dbReference type="InterPro" id="IPR036638">
    <property type="entry name" value="HLH_DNA-bd_sf"/>
</dbReference>
<dbReference type="GO" id="GO:0000978">
    <property type="term" value="F:RNA polymerase II cis-regulatory region sequence-specific DNA binding"/>
    <property type="evidence" value="ECO:0007669"/>
    <property type="project" value="TreeGrafter"/>
</dbReference>
<feature type="region of interest" description="Disordered" evidence="6">
    <location>
        <begin position="1"/>
        <end position="404"/>
    </location>
</feature>
<dbReference type="Pfam" id="PF00010">
    <property type="entry name" value="HLH"/>
    <property type="match status" value="1"/>
</dbReference>
<feature type="compositionally biased region" description="Low complexity" evidence="6">
    <location>
        <begin position="152"/>
        <end position="163"/>
    </location>
</feature>
<protein>
    <submittedName>
        <fullName evidence="8">Transcription factor protein</fullName>
    </submittedName>
</protein>
<dbReference type="InterPro" id="IPR051098">
    <property type="entry name" value="NeuroDiff_E-box_TFs"/>
</dbReference>
<keyword evidence="4" id="KW-0804">Transcription</keyword>
<dbReference type="Gene3D" id="4.10.280.10">
    <property type="entry name" value="Helix-loop-helix DNA-binding domain"/>
    <property type="match status" value="1"/>
</dbReference>
<dbReference type="GO" id="GO:0046983">
    <property type="term" value="F:protein dimerization activity"/>
    <property type="evidence" value="ECO:0007669"/>
    <property type="project" value="InterPro"/>
</dbReference>
<keyword evidence="3" id="KW-0238">DNA-binding</keyword>
<name>A0A6F9DFB6_9ASCI</name>
<gene>
    <name evidence="8" type="primary">Hr-001</name>
</gene>
<evidence type="ECO:0000256" key="3">
    <source>
        <dbReference type="ARBA" id="ARBA00023125"/>
    </source>
</evidence>
<dbReference type="GO" id="GO:0000981">
    <property type="term" value="F:DNA-binding transcription factor activity, RNA polymerase II-specific"/>
    <property type="evidence" value="ECO:0007669"/>
    <property type="project" value="TreeGrafter"/>
</dbReference>
<evidence type="ECO:0000313" key="8">
    <source>
        <dbReference type="EMBL" id="CAB3254093.1"/>
    </source>
</evidence>
<evidence type="ECO:0000256" key="1">
    <source>
        <dbReference type="ARBA" id="ARBA00004123"/>
    </source>
</evidence>